<dbReference type="PROSITE" id="PS50977">
    <property type="entry name" value="HTH_TETR_2"/>
    <property type="match status" value="1"/>
</dbReference>
<evidence type="ECO:0000313" key="6">
    <source>
        <dbReference type="Proteomes" id="UP001500305"/>
    </source>
</evidence>
<dbReference type="Gene3D" id="1.10.357.10">
    <property type="entry name" value="Tetracycline Repressor, domain 2"/>
    <property type="match status" value="1"/>
</dbReference>
<dbReference type="Pfam" id="PF17920">
    <property type="entry name" value="TetR_C_16"/>
    <property type="match status" value="1"/>
</dbReference>
<comment type="caution">
    <text evidence="5">The sequence shown here is derived from an EMBL/GenBank/DDBJ whole genome shotgun (WGS) entry which is preliminary data.</text>
</comment>
<dbReference type="PRINTS" id="PR00455">
    <property type="entry name" value="HTHTETR"/>
</dbReference>
<dbReference type="Pfam" id="PF00440">
    <property type="entry name" value="TetR_N"/>
    <property type="match status" value="1"/>
</dbReference>
<keyword evidence="6" id="KW-1185">Reference proteome</keyword>
<dbReference type="InterPro" id="IPR050109">
    <property type="entry name" value="HTH-type_TetR-like_transc_reg"/>
</dbReference>
<keyword evidence="1 2" id="KW-0238">DNA-binding</keyword>
<dbReference type="PANTHER" id="PTHR30055:SF235">
    <property type="entry name" value="TRANSCRIPTIONAL REGULATORY PROTEIN"/>
    <property type="match status" value="1"/>
</dbReference>
<evidence type="ECO:0000313" key="5">
    <source>
        <dbReference type="EMBL" id="GAA2229146.1"/>
    </source>
</evidence>
<gene>
    <name evidence="5" type="ORF">GCM10010430_06260</name>
</gene>
<feature type="compositionally biased region" description="Basic and acidic residues" evidence="3">
    <location>
        <begin position="1"/>
        <end position="11"/>
    </location>
</feature>
<dbReference type="PANTHER" id="PTHR30055">
    <property type="entry name" value="HTH-TYPE TRANSCRIPTIONAL REGULATOR RUTR"/>
    <property type="match status" value="1"/>
</dbReference>
<feature type="compositionally biased region" description="Low complexity" evidence="3">
    <location>
        <begin position="12"/>
        <end position="21"/>
    </location>
</feature>
<evidence type="ECO:0000256" key="1">
    <source>
        <dbReference type="ARBA" id="ARBA00023125"/>
    </source>
</evidence>
<dbReference type="Proteomes" id="UP001500305">
    <property type="component" value="Unassembled WGS sequence"/>
</dbReference>
<protein>
    <recommendedName>
        <fullName evidence="4">HTH tetR-type domain-containing protein</fullName>
    </recommendedName>
</protein>
<evidence type="ECO:0000256" key="3">
    <source>
        <dbReference type="SAM" id="MobiDB-lite"/>
    </source>
</evidence>
<reference evidence="6" key="1">
    <citation type="journal article" date="2019" name="Int. J. Syst. Evol. Microbiol.">
        <title>The Global Catalogue of Microorganisms (GCM) 10K type strain sequencing project: providing services to taxonomists for standard genome sequencing and annotation.</title>
        <authorList>
            <consortium name="The Broad Institute Genomics Platform"/>
            <consortium name="The Broad Institute Genome Sequencing Center for Infectious Disease"/>
            <person name="Wu L."/>
            <person name="Ma J."/>
        </authorList>
    </citation>
    <scope>NUCLEOTIDE SEQUENCE [LARGE SCALE GENOMIC DNA]</scope>
    <source>
        <strain evidence="6">JCM 7356</strain>
    </source>
</reference>
<dbReference type="InterPro" id="IPR041678">
    <property type="entry name" value="TetR_C_16"/>
</dbReference>
<dbReference type="InterPro" id="IPR001647">
    <property type="entry name" value="HTH_TetR"/>
</dbReference>
<evidence type="ECO:0000256" key="2">
    <source>
        <dbReference type="PROSITE-ProRule" id="PRU00335"/>
    </source>
</evidence>
<dbReference type="SUPFAM" id="SSF48498">
    <property type="entry name" value="Tetracyclin repressor-like, C-terminal domain"/>
    <property type="match status" value="1"/>
</dbReference>
<feature type="DNA-binding region" description="H-T-H motif" evidence="2">
    <location>
        <begin position="51"/>
        <end position="70"/>
    </location>
</feature>
<proteinExistence type="predicted"/>
<evidence type="ECO:0000259" key="4">
    <source>
        <dbReference type="PROSITE" id="PS50977"/>
    </source>
</evidence>
<name>A0ABP5Q8Y0_9ACTN</name>
<dbReference type="InterPro" id="IPR009057">
    <property type="entry name" value="Homeodomain-like_sf"/>
</dbReference>
<accession>A0ABP5Q8Y0</accession>
<organism evidence="5 6">
    <name type="scientific">Kitasatospora cystarginea</name>
    <dbReference type="NCBI Taxonomy" id="58350"/>
    <lineage>
        <taxon>Bacteria</taxon>
        <taxon>Bacillati</taxon>
        <taxon>Actinomycetota</taxon>
        <taxon>Actinomycetes</taxon>
        <taxon>Kitasatosporales</taxon>
        <taxon>Streptomycetaceae</taxon>
        <taxon>Kitasatospora</taxon>
    </lineage>
</organism>
<dbReference type="InterPro" id="IPR036271">
    <property type="entry name" value="Tet_transcr_reg_TetR-rel_C_sf"/>
</dbReference>
<dbReference type="Gene3D" id="1.10.10.60">
    <property type="entry name" value="Homeodomain-like"/>
    <property type="match status" value="1"/>
</dbReference>
<dbReference type="SUPFAM" id="SSF46689">
    <property type="entry name" value="Homeodomain-like"/>
    <property type="match status" value="1"/>
</dbReference>
<feature type="region of interest" description="Disordered" evidence="3">
    <location>
        <begin position="1"/>
        <end position="29"/>
    </location>
</feature>
<dbReference type="EMBL" id="BAAATR010000002">
    <property type="protein sequence ID" value="GAA2229146.1"/>
    <property type="molecule type" value="Genomic_DNA"/>
</dbReference>
<feature type="domain" description="HTH tetR-type" evidence="4">
    <location>
        <begin position="28"/>
        <end position="88"/>
    </location>
</feature>
<sequence>MTEAGRGRDGAAADGGKAPAPGRRRDAARSRELLVQAAMELFADRGFERTTTREIGERAGVDPALIARYFGSKMQLYLAAVRVEQGDAVPADLLDEDRLRGLLERFDRRGPGPSFQAAVLPSDNTEVQQAARGHLDERLVQPLCDRFAAEQVDRPRLRAELAAAAFAGVVLARSSGAFGELAEAEPGELLPLLHDLLAASRPAR</sequence>